<dbReference type="NCBIfam" id="NF042414">
    <property type="entry name" value="CLC_0170_fam"/>
    <property type="match status" value="1"/>
</dbReference>
<dbReference type="InterPro" id="IPR049971">
    <property type="entry name" value="CLC_0170-like"/>
</dbReference>
<feature type="transmembrane region" description="Helical" evidence="1">
    <location>
        <begin position="43"/>
        <end position="60"/>
    </location>
</feature>
<evidence type="ECO:0000313" key="5">
    <source>
        <dbReference type="Proteomes" id="UP000033052"/>
    </source>
</evidence>
<evidence type="ECO:0000313" key="4">
    <source>
        <dbReference type="EMBL" id="PHH01849.1"/>
    </source>
</evidence>
<reference evidence="4 6" key="3">
    <citation type="submission" date="2017-09" db="EMBL/GenBank/DDBJ databases">
        <title>FDA dAtabase for Regulatory Grade micrObial Sequences (FDA-ARGOS): Supporting development and validation of Infectious Disease Dx tests.</title>
        <authorList>
            <person name="Kerrigan L."/>
            <person name="Long C."/>
            <person name="Tallon L.J."/>
            <person name="Sadzewicz L."/>
            <person name="Ott S."/>
            <person name="Zhao X."/>
            <person name="Nagaraj S."/>
            <person name="Vavikolanu K."/>
            <person name="Aluvathingal J."/>
            <person name="Nadendla S."/>
            <person name="Sichtig H."/>
        </authorList>
    </citation>
    <scope>NUCLEOTIDE SEQUENCE [LARGE SCALE GENOMIC DNA]</scope>
    <source>
        <strain evidence="4 6">FDAARGOS_423</strain>
    </source>
</reference>
<reference evidence="2 5" key="2">
    <citation type="journal article" date="2015" name="PLoS ONE">
        <title>A universal mariner transposon system for forward genetic studies in the genus clostridium.</title>
        <authorList>
            <person name="Zhang Y."/>
            <person name="Grosse-Honebrink A."/>
            <person name="Minton N.P."/>
        </authorList>
    </citation>
    <scope>NUCLEOTIDE SEQUENCE [LARGE SCALE GENOMIC DNA]</scope>
    <source>
        <strain evidence="2 5">NCIMB 10696</strain>
    </source>
</reference>
<dbReference type="RefSeq" id="WP_003491845.1">
    <property type="nucleotide sequence ID" value="NZ_CBCRVC010000012.1"/>
</dbReference>
<name>A0A7X5PBL0_CLOSG</name>
<proteinExistence type="predicted"/>
<keyword evidence="1" id="KW-1133">Transmembrane helix</keyword>
<keyword evidence="1" id="KW-0472">Membrane</keyword>
<organism evidence="3 7">
    <name type="scientific">Clostridium sporogenes</name>
    <dbReference type="NCBI Taxonomy" id="1509"/>
    <lineage>
        <taxon>Bacteria</taxon>
        <taxon>Bacillati</taxon>
        <taxon>Bacillota</taxon>
        <taxon>Clostridia</taxon>
        <taxon>Eubacteriales</taxon>
        <taxon>Clostridiaceae</taxon>
        <taxon>Clostridium</taxon>
    </lineage>
</organism>
<evidence type="ECO:0000313" key="3">
    <source>
        <dbReference type="EMBL" id="NFR62996.1"/>
    </source>
</evidence>
<evidence type="ECO:0000256" key="1">
    <source>
        <dbReference type="SAM" id="Phobius"/>
    </source>
</evidence>
<dbReference type="KEGG" id="cld:CLSPO_c01470"/>
<dbReference type="Proteomes" id="UP000223854">
    <property type="component" value="Unassembled WGS sequence"/>
</dbReference>
<gene>
    <name evidence="2" type="ORF">CLSPO_c01470</name>
    <name evidence="4" type="ORF">CRX47_19240</name>
    <name evidence="3" type="ORF">FDF70_16320</name>
</gene>
<dbReference type="EMBL" id="CP009225">
    <property type="protein sequence ID" value="AKC60884.1"/>
    <property type="molecule type" value="Genomic_DNA"/>
</dbReference>
<accession>A0A7X5PBL0</accession>
<dbReference type="Proteomes" id="UP000033052">
    <property type="component" value="Chromosome"/>
</dbReference>
<feature type="transmembrane region" description="Helical" evidence="1">
    <location>
        <begin position="12"/>
        <end position="31"/>
    </location>
</feature>
<reference evidence="3 7" key="4">
    <citation type="submission" date="2019-04" db="EMBL/GenBank/DDBJ databases">
        <title>Genome sequencing of Clostridium botulinum Groups I-IV and Clostridium butyricum.</title>
        <authorList>
            <person name="Brunt J."/>
            <person name="Van Vliet A.H.M."/>
            <person name="Stringer S.C."/>
            <person name="Carter A.T."/>
            <person name="Peck M.W."/>
        </authorList>
    </citation>
    <scope>NUCLEOTIDE SEQUENCE [LARGE SCALE GENOMIC DNA]</scope>
    <source>
        <strain evidence="3 7">IFR 18/108</strain>
    </source>
</reference>
<evidence type="ECO:0000313" key="7">
    <source>
        <dbReference type="Proteomes" id="UP000486601"/>
    </source>
</evidence>
<protein>
    <submittedName>
        <fullName evidence="3">Uncharacterized protein</fullName>
    </submittedName>
</protein>
<reference evidence="2" key="1">
    <citation type="submission" date="2014-08" db="EMBL/GenBank/DDBJ databases">
        <authorList>
            <person name="Kubiak A."/>
            <person name="Poehlein A."/>
            <person name="Daniel R."/>
            <person name="Minton N.P."/>
        </authorList>
    </citation>
    <scope>NUCLEOTIDE SEQUENCE</scope>
    <source>
        <strain evidence="2">NCIMB 10696</strain>
    </source>
</reference>
<dbReference type="AlphaFoldDB" id="A0A7X5PBL0"/>
<dbReference type="EMBL" id="SXCS01000010">
    <property type="protein sequence ID" value="NFR62996.1"/>
    <property type="molecule type" value="Genomic_DNA"/>
</dbReference>
<keyword evidence="1" id="KW-0812">Transmembrane</keyword>
<evidence type="ECO:0000313" key="6">
    <source>
        <dbReference type="Proteomes" id="UP000223854"/>
    </source>
</evidence>
<sequence>MGKIISIFDNYFIVLVLIEGCITIFIDAPSFKKSNMMKSYKKARYIGIFIIAISLILYILQKTLF</sequence>
<dbReference type="EMBL" id="PDLH01000007">
    <property type="protein sequence ID" value="PHH01849.1"/>
    <property type="molecule type" value="Genomic_DNA"/>
</dbReference>
<dbReference type="Proteomes" id="UP000486601">
    <property type="component" value="Unassembled WGS sequence"/>
</dbReference>
<dbReference type="GeneID" id="92936915"/>
<evidence type="ECO:0000313" key="2">
    <source>
        <dbReference type="EMBL" id="AKC60884.1"/>
    </source>
</evidence>
<keyword evidence="6" id="KW-1185">Reference proteome</keyword>